<feature type="transmembrane region" description="Helical" evidence="6">
    <location>
        <begin position="57"/>
        <end position="77"/>
    </location>
</feature>
<dbReference type="OrthoDB" id="762068at2"/>
<gene>
    <name evidence="8" type="ORF">IX38_05160</name>
</gene>
<dbReference type="Pfam" id="PF06271">
    <property type="entry name" value="RDD"/>
    <property type="match status" value="1"/>
</dbReference>
<keyword evidence="2" id="KW-1003">Cell membrane</keyword>
<feature type="transmembrane region" description="Helical" evidence="6">
    <location>
        <begin position="21"/>
        <end position="45"/>
    </location>
</feature>
<evidence type="ECO:0000313" key="9">
    <source>
        <dbReference type="Proteomes" id="UP000028703"/>
    </source>
</evidence>
<evidence type="ECO:0000256" key="3">
    <source>
        <dbReference type="ARBA" id="ARBA00022692"/>
    </source>
</evidence>
<dbReference type="STRING" id="421531.IX38_05160"/>
<evidence type="ECO:0000313" key="8">
    <source>
        <dbReference type="EMBL" id="KFF08818.1"/>
    </source>
</evidence>
<dbReference type="RefSeq" id="WP_034702345.1">
    <property type="nucleotide sequence ID" value="NZ_JPRO01000002.1"/>
</dbReference>
<dbReference type="GO" id="GO:0005886">
    <property type="term" value="C:plasma membrane"/>
    <property type="evidence" value="ECO:0007669"/>
    <property type="project" value="UniProtKB-SubCell"/>
</dbReference>
<comment type="caution">
    <text evidence="8">The sequence shown here is derived from an EMBL/GenBank/DDBJ whole genome shotgun (WGS) entry which is preliminary data.</text>
</comment>
<comment type="subcellular location">
    <subcellularLocation>
        <location evidence="1">Cell membrane</location>
        <topology evidence="1">Multi-pass membrane protein</topology>
    </subcellularLocation>
</comment>
<dbReference type="InterPro" id="IPR051791">
    <property type="entry name" value="Pra-immunoreactive"/>
</dbReference>
<feature type="domain" description="RDD" evidence="7">
    <location>
        <begin position="13"/>
        <end position="114"/>
    </location>
</feature>
<sequence length="162" mass="18431">MRKYLQIVDRHRASKGTRFANYLIDLVAFYILFFVVLMILMAISPAFRVWLANSSDIAQRLFGIISYILFSFFIEAVTGGRSLGKLITGTRVIMIDGQKPSVGNYFLRNMIRGIILVDQLSFLGENGLHDNWSSTRVVNIKNYDAERQLKSDINSIGAKEMI</sequence>
<dbReference type="PANTHER" id="PTHR36115">
    <property type="entry name" value="PROLINE-RICH ANTIGEN HOMOLOG-RELATED"/>
    <property type="match status" value="1"/>
</dbReference>
<dbReference type="eggNOG" id="COG1714">
    <property type="taxonomic scope" value="Bacteria"/>
</dbReference>
<keyword evidence="9" id="KW-1185">Reference proteome</keyword>
<organism evidence="8 9">
    <name type="scientific">Chryseobacterium luteum</name>
    <dbReference type="NCBI Taxonomy" id="421531"/>
    <lineage>
        <taxon>Bacteria</taxon>
        <taxon>Pseudomonadati</taxon>
        <taxon>Bacteroidota</taxon>
        <taxon>Flavobacteriia</taxon>
        <taxon>Flavobacteriales</taxon>
        <taxon>Weeksellaceae</taxon>
        <taxon>Chryseobacterium group</taxon>
        <taxon>Chryseobacterium</taxon>
    </lineage>
</organism>
<keyword evidence="4 6" id="KW-1133">Transmembrane helix</keyword>
<dbReference type="InterPro" id="IPR010432">
    <property type="entry name" value="RDD"/>
</dbReference>
<dbReference type="AlphaFoldDB" id="A0A085ZWK4"/>
<evidence type="ECO:0000256" key="6">
    <source>
        <dbReference type="SAM" id="Phobius"/>
    </source>
</evidence>
<dbReference type="Proteomes" id="UP000028703">
    <property type="component" value="Unassembled WGS sequence"/>
</dbReference>
<reference evidence="8 9" key="1">
    <citation type="submission" date="2014-07" db="EMBL/GenBank/DDBJ databases">
        <title>Genome of Chryseobacterium luteum DSM 18605.</title>
        <authorList>
            <person name="Stropko S.J."/>
            <person name="Pipes S.E."/>
            <person name="Newman J.D."/>
        </authorList>
    </citation>
    <scope>NUCLEOTIDE SEQUENCE [LARGE SCALE GENOMIC DNA]</scope>
    <source>
        <strain evidence="8 9">DSM 18605</strain>
    </source>
</reference>
<protein>
    <recommendedName>
        <fullName evidence="7">RDD domain-containing protein</fullName>
    </recommendedName>
</protein>
<keyword evidence="5 6" id="KW-0472">Membrane</keyword>
<evidence type="ECO:0000256" key="2">
    <source>
        <dbReference type="ARBA" id="ARBA00022475"/>
    </source>
</evidence>
<evidence type="ECO:0000259" key="7">
    <source>
        <dbReference type="Pfam" id="PF06271"/>
    </source>
</evidence>
<accession>A0A085ZWK4</accession>
<dbReference type="EMBL" id="JPRO01000002">
    <property type="protein sequence ID" value="KFF08818.1"/>
    <property type="molecule type" value="Genomic_DNA"/>
</dbReference>
<evidence type="ECO:0000256" key="5">
    <source>
        <dbReference type="ARBA" id="ARBA00023136"/>
    </source>
</evidence>
<evidence type="ECO:0000256" key="1">
    <source>
        <dbReference type="ARBA" id="ARBA00004651"/>
    </source>
</evidence>
<keyword evidence="3 6" id="KW-0812">Transmembrane</keyword>
<dbReference type="PANTHER" id="PTHR36115:SF4">
    <property type="entry name" value="MEMBRANE PROTEIN"/>
    <property type="match status" value="1"/>
</dbReference>
<proteinExistence type="predicted"/>
<name>A0A085ZWK4_9FLAO</name>
<evidence type="ECO:0000256" key="4">
    <source>
        <dbReference type="ARBA" id="ARBA00022989"/>
    </source>
</evidence>